<sequence length="73" mass="7844">MAEAIDREESQGWSLWVGWIGIIVGIAAFFMTSFWVGIAAIILGIIALCGKSTALGWWGIGIGVVAIIFQTIF</sequence>
<keyword evidence="1" id="KW-1133">Transmembrane helix</keyword>
<dbReference type="KEGG" id="vil:CFK37_02885"/>
<feature type="transmembrane region" description="Helical" evidence="1">
    <location>
        <begin position="55"/>
        <end position="72"/>
    </location>
</feature>
<evidence type="ECO:0000313" key="2">
    <source>
        <dbReference type="EMBL" id="ASK61212.1"/>
    </source>
</evidence>
<dbReference type="RefSeq" id="WP_089060489.1">
    <property type="nucleotide sequence ID" value="NZ_CP022315.1"/>
</dbReference>
<accession>A0A220TZL0</accession>
<proteinExistence type="predicted"/>
<gene>
    <name evidence="2" type="ORF">CFK37_02885</name>
</gene>
<organism evidence="2 3">
    <name type="scientific">Virgibacillus phasianinus</name>
    <dbReference type="NCBI Taxonomy" id="2017483"/>
    <lineage>
        <taxon>Bacteria</taxon>
        <taxon>Bacillati</taxon>
        <taxon>Bacillota</taxon>
        <taxon>Bacilli</taxon>
        <taxon>Bacillales</taxon>
        <taxon>Bacillaceae</taxon>
        <taxon>Virgibacillus</taxon>
    </lineage>
</organism>
<evidence type="ECO:0000256" key="1">
    <source>
        <dbReference type="SAM" id="Phobius"/>
    </source>
</evidence>
<protein>
    <submittedName>
        <fullName evidence="2">C4-dicarboxylate ABC transporter</fullName>
    </submittedName>
</protein>
<dbReference type="AlphaFoldDB" id="A0A220TZL0"/>
<dbReference type="Proteomes" id="UP000198312">
    <property type="component" value="Chromosome"/>
</dbReference>
<name>A0A220TZL0_9BACI</name>
<keyword evidence="1" id="KW-0472">Membrane</keyword>
<evidence type="ECO:0000313" key="3">
    <source>
        <dbReference type="Proteomes" id="UP000198312"/>
    </source>
</evidence>
<feature type="transmembrane region" description="Helical" evidence="1">
    <location>
        <begin position="16"/>
        <end position="48"/>
    </location>
</feature>
<reference evidence="2 3" key="1">
    <citation type="submission" date="2017-07" db="EMBL/GenBank/DDBJ databases">
        <title>Virgibacillus sp. LM2416.</title>
        <authorList>
            <person name="Tak E.J."/>
            <person name="Bae J.-W."/>
        </authorList>
    </citation>
    <scope>NUCLEOTIDE SEQUENCE [LARGE SCALE GENOMIC DNA]</scope>
    <source>
        <strain evidence="2 3">LM2416</strain>
    </source>
</reference>
<keyword evidence="1" id="KW-0812">Transmembrane</keyword>
<dbReference type="EMBL" id="CP022315">
    <property type="protein sequence ID" value="ASK61212.1"/>
    <property type="molecule type" value="Genomic_DNA"/>
</dbReference>
<keyword evidence="3" id="KW-1185">Reference proteome</keyword>